<name>A0ABD5UIY4_9EURY</name>
<dbReference type="Gene3D" id="3.40.50.2000">
    <property type="entry name" value="Glycogen Phosphorylase B"/>
    <property type="match status" value="2"/>
</dbReference>
<gene>
    <name evidence="2" type="ORF">ACFQEY_10445</name>
</gene>
<protein>
    <submittedName>
        <fullName evidence="2">Glycosyltransferase</fullName>
        <ecNumber evidence="2">2.4.-.-</ecNumber>
    </submittedName>
</protein>
<dbReference type="GO" id="GO:0016757">
    <property type="term" value="F:glycosyltransferase activity"/>
    <property type="evidence" value="ECO:0007669"/>
    <property type="project" value="UniProtKB-KW"/>
</dbReference>
<accession>A0ABD5UIY4</accession>
<dbReference type="PANTHER" id="PTHR12526">
    <property type="entry name" value="GLYCOSYLTRANSFERASE"/>
    <property type="match status" value="1"/>
</dbReference>
<evidence type="ECO:0000259" key="1">
    <source>
        <dbReference type="Pfam" id="PF13439"/>
    </source>
</evidence>
<dbReference type="EC" id="2.4.-.-" evidence="2"/>
<dbReference type="EMBL" id="JBHSXI010000011">
    <property type="protein sequence ID" value="MFC6889430.1"/>
    <property type="molecule type" value="Genomic_DNA"/>
</dbReference>
<keyword evidence="3" id="KW-1185">Reference proteome</keyword>
<proteinExistence type="predicted"/>
<organism evidence="2 3">
    <name type="scientific">Halorubrum trueperi</name>
    <dbReference type="NCBI Taxonomy" id="2004704"/>
    <lineage>
        <taxon>Archaea</taxon>
        <taxon>Methanobacteriati</taxon>
        <taxon>Methanobacteriota</taxon>
        <taxon>Stenosarchaea group</taxon>
        <taxon>Halobacteria</taxon>
        <taxon>Halobacteriales</taxon>
        <taxon>Haloferacaceae</taxon>
        <taxon>Halorubrum</taxon>
    </lineage>
</organism>
<evidence type="ECO:0000313" key="2">
    <source>
        <dbReference type="EMBL" id="MFC6889430.1"/>
    </source>
</evidence>
<keyword evidence="2" id="KW-0328">Glycosyltransferase</keyword>
<dbReference type="Proteomes" id="UP001596333">
    <property type="component" value="Unassembled WGS sequence"/>
</dbReference>
<dbReference type="InterPro" id="IPR028098">
    <property type="entry name" value="Glyco_trans_4-like_N"/>
</dbReference>
<comment type="caution">
    <text evidence="2">The sequence shown here is derived from an EMBL/GenBank/DDBJ whole genome shotgun (WGS) entry which is preliminary data.</text>
</comment>
<feature type="domain" description="Glycosyltransferase subfamily 4-like N-terminal" evidence="1">
    <location>
        <begin position="28"/>
        <end position="140"/>
    </location>
</feature>
<dbReference type="PANTHER" id="PTHR12526:SF636">
    <property type="entry name" value="BLL3647 PROTEIN"/>
    <property type="match status" value="1"/>
</dbReference>
<keyword evidence="2" id="KW-0808">Transferase</keyword>
<dbReference type="SUPFAM" id="SSF53756">
    <property type="entry name" value="UDP-Glycosyltransferase/glycogen phosphorylase"/>
    <property type="match status" value="1"/>
</dbReference>
<reference evidence="2 3" key="1">
    <citation type="journal article" date="2019" name="Int. J. Syst. Evol. Microbiol.">
        <title>The Global Catalogue of Microorganisms (GCM) 10K type strain sequencing project: providing services to taxonomists for standard genome sequencing and annotation.</title>
        <authorList>
            <consortium name="The Broad Institute Genomics Platform"/>
            <consortium name="The Broad Institute Genome Sequencing Center for Infectious Disease"/>
            <person name="Wu L."/>
            <person name="Ma J."/>
        </authorList>
    </citation>
    <scope>NUCLEOTIDE SEQUENCE [LARGE SCALE GENOMIC DNA]</scope>
    <source>
        <strain evidence="2 3">Y73</strain>
    </source>
</reference>
<dbReference type="Pfam" id="PF13439">
    <property type="entry name" value="Glyco_transf_4"/>
    <property type="match status" value="1"/>
</dbReference>
<dbReference type="RefSeq" id="WP_379768228.1">
    <property type="nucleotide sequence ID" value="NZ_JBHSXI010000011.1"/>
</dbReference>
<dbReference type="Pfam" id="PF13692">
    <property type="entry name" value="Glyco_trans_1_4"/>
    <property type="match status" value="1"/>
</dbReference>
<sequence length="308" mass="34036">MRVLNLVTNADSRFFNQQVEVLEKRGVEQTTVALPTPFEEGDGRRSVVDYLRLLPPTLRHSMGDYDLLHANSGLTAPAAVLQQGLPTVVSLWGTDLMGRYGPITERFSRRCDAVIVMSEEMAVRYGTDCHVIPHGVDLERFTPADREAALDLLGWSPDRRHVLFPYPKERTVKDYPRAERIVEAASRQVDAPVEIHTVTGVPHSSMPTYMNAADVLLLTSVREGSPNSVKEAMACNLPVVSTAVGDVSERLDGVSLSVASDDDATLAAGLVEALETRRRSDGRERAYEVSTTRMTDQLLDVYRDVADK</sequence>
<evidence type="ECO:0000313" key="3">
    <source>
        <dbReference type="Proteomes" id="UP001596333"/>
    </source>
</evidence>
<dbReference type="AlphaFoldDB" id="A0ABD5UIY4"/>